<dbReference type="NCBIfam" id="TIGR01733">
    <property type="entry name" value="AA-adenyl-dom"/>
    <property type="match status" value="2"/>
</dbReference>
<dbReference type="Pfam" id="PF08242">
    <property type="entry name" value="Methyltransf_12"/>
    <property type="match status" value="1"/>
</dbReference>
<evidence type="ECO:0000256" key="2">
    <source>
        <dbReference type="ARBA" id="ARBA00022553"/>
    </source>
</evidence>
<dbReference type="Gene3D" id="3.40.50.1820">
    <property type="entry name" value="alpha/beta hydrolase"/>
    <property type="match status" value="2"/>
</dbReference>
<keyword evidence="3" id="KW-0677">Repeat</keyword>
<dbReference type="CDD" id="cd19531">
    <property type="entry name" value="LCL_NRPS-like"/>
    <property type="match status" value="2"/>
</dbReference>
<dbReference type="Gene3D" id="3.40.50.980">
    <property type="match status" value="2"/>
</dbReference>
<keyword evidence="1" id="KW-0596">Phosphopantetheine</keyword>
<dbReference type="Pfam" id="PF00668">
    <property type="entry name" value="Condensation"/>
    <property type="match status" value="2"/>
</dbReference>
<dbReference type="Proteomes" id="UP001595526">
    <property type="component" value="Unassembled WGS sequence"/>
</dbReference>
<name>A0ABV7JDG0_9SPHI</name>
<dbReference type="Pfam" id="PF00501">
    <property type="entry name" value="AMP-binding"/>
    <property type="match status" value="2"/>
</dbReference>
<dbReference type="InterPro" id="IPR000873">
    <property type="entry name" value="AMP-dep_synth/lig_dom"/>
</dbReference>
<dbReference type="Gene3D" id="3.30.300.30">
    <property type="match status" value="3"/>
</dbReference>
<dbReference type="PROSITE" id="PS50075">
    <property type="entry name" value="CARRIER"/>
    <property type="match status" value="2"/>
</dbReference>
<dbReference type="InterPro" id="IPR009081">
    <property type="entry name" value="PP-bd_ACP"/>
</dbReference>
<feature type="domain" description="Carrier" evidence="4">
    <location>
        <begin position="2461"/>
        <end position="2536"/>
    </location>
</feature>
<gene>
    <name evidence="5" type="ORF">ACFOET_00905</name>
</gene>
<dbReference type="CDD" id="cd02440">
    <property type="entry name" value="AdoMet_MTases"/>
    <property type="match status" value="1"/>
</dbReference>
<dbReference type="CDD" id="cd05930">
    <property type="entry name" value="A_NRPS"/>
    <property type="match status" value="1"/>
</dbReference>
<dbReference type="InterPro" id="IPR045851">
    <property type="entry name" value="AMP-bd_C_sf"/>
</dbReference>
<dbReference type="InterPro" id="IPR001242">
    <property type="entry name" value="Condensation_dom"/>
</dbReference>
<dbReference type="InterPro" id="IPR029058">
    <property type="entry name" value="AB_hydrolase_fold"/>
</dbReference>
<organism evidence="5 6">
    <name type="scientific">Parapedobacter deserti</name>
    <dbReference type="NCBI Taxonomy" id="1912957"/>
    <lineage>
        <taxon>Bacteria</taxon>
        <taxon>Pseudomonadati</taxon>
        <taxon>Bacteroidota</taxon>
        <taxon>Sphingobacteriia</taxon>
        <taxon>Sphingobacteriales</taxon>
        <taxon>Sphingobacteriaceae</taxon>
        <taxon>Parapedobacter</taxon>
    </lineage>
</organism>
<evidence type="ECO:0000256" key="1">
    <source>
        <dbReference type="ARBA" id="ARBA00022450"/>
    </source>
</evidence>
<dbReference type="NCBIfam" id="NF003417">
    <property type="entry name" value="PRK04813.1"/>
    <property type="match status" value="3"/>
</dbReference>
<dbReference type="RefSeq" id="WP_379018603.1">
    <property type="nucleotide sequence ID" value="NZ_JBHRTA010000004.1"/>
</dbReference>
<dbReference type="InterPro" id="IPR020806">
    <property type="entry name" value="PKS_PP-bd"/>
</dbReference>
<dbReference type="Gene3D" id="3.40.50.150">
    <property type="entry name" value="Vaccinia Virus protein VP39"/>
    <property type="match status" value="1"/>
</dbReference>
<reference evidence="6" key="1">
    <citation type="journal article" date="2019" name="Int. J. Syst. Evol. Microbiol.">
        <title>The Global Catalogue of Microorganisms (GCM) 10K type strain sequencing project: providing services to taxonomists for standard genome sequencing and annotation.</title>
        <authorList>
            <consortium name="The Broad Institute Genomics Platform"/>
            <consortium name="The Broad Institute Genome Sequencing Center for Infectious Disease"/>
            <person name="Wu L."/>
            <person name="Ma J."/>
        </authorList>
    </citation>
    <scope>NUCLEOTIDE SEQUENCE [LARGE SCALE GENOMIC DNA]</scope>
    <source>
        <strain evidence="6">KCTC 52416</strain>
    </source>
</reference>
<dbReference type="Gene3D" id="3.40.50.12780">
    <property type="entry name" value="N-terminal domain of ligase-like"/>
    <property type="match status" value="1"/>
</dbReference>
<evidence type="ECO:0000256" key="3">
    <source>
        <dbReference type="ARBA" id="ARBA00022737"/>
    </source>
</evidence>
<dbReference type="SUPFAM" id="SSF47336">
    <property type="entry name" value="ACP-like"/>
    <property type="match status" value="2"/>
</dbReference>
<dbReference type="PANTHER" id="PTHR45527:SF1">
    <property type="entry name" value="FATTY ACID SYNTHASE"/>
    <property type="match status" value="1"/>
</dbReference>
<dbReference type="InterPro" id="IPR025110">
    <property type="entry name" value="AMP-bd_C"/>
</dbReference>
<dbReference type="SUPFAM" id="SSF53474">
    <property type="entry name" value="alpha/beta-Hydrolases"/>
    <property type="match status" value="1"/>
</dbReference>
<protein>
    <submittedName>
        <fullName evidence="5">Amino acid adenylation domain-containing protein</fullName>
    </submittedName>
</protein>
<dbReference type="InterPro" id="IPR036736">
    <property type="entry name" value="ACP-like_sf"/>
</dbReference>
<dbReference type="InterPro" id="IPR029063">
    <property type="entry name" value="SAM-dependent_MTases_sf"/>
</dbReference>
<accession>A0ABV7JDG0</accession>
<keyword evidence="2" id="KW-0597">Phosphoprotein</keyword>
<feature type="domain" description="Carrier" evidence="4">
    <location>
        <begin position="1393"/>
        <end position="1468"/>
    </location>
</feature>
<dbReference type="InterPro" id="IPR001031">
    <property type="entry name" value="Thioesterase"/>
</dbReference>
<dbReference type="Pfam" id="PF00975">
    <property type="entry name" value="Thioesterase"/>
    <property type="match status" value="1"/>
</dbReference>
<dbReference type="SMART" id="SM00823">
    <property type="entry name" value="PKS_PP"/>
    <property type="match status" value="2"/>
</dbReference>
<dbReference type="SUPFAM" id="SSF53335">
    <property type="entry name" value="S-adenosyl-L-methionine-dependent methyltransferases"/>
    <property type="match status" value="1"/>
</dbReference>
<sequence length="2828" mass="317447">MEQKKYTTIAVDFDPFAQGEIEKTVRLTESQEEIWMACVIGGAEASCAYNESISLVLRGSIRMEALSRALQDVVTGHESLRSTFSANGKSLCIHTASRVSIRHDDLSALDREAQDKALADYGVKDAETPFDLQNGPLFRAAVFRLTDEKCLVRMTAHHLVCDGWSFGIILEDLAALYSAYVQDSVPQIERPVGFGEYVRYLTEFSASDACRQTEAYWAKQFEQPPPQLEIPVDFPRPSVRTYKSDHADLTLDAKFVEDLQLTGKKYGCSLVTVLLTAFETYMHRLTSQEDLVLGLATAGQSASGYTNLVGHCVNLLPIRSRPSGEQRYEDYLRMRKGEIMDAFDHQQLTLGKLLKSMKIARDASRVALTPIVFNVDINMGEHLSFYGLQHELLFNPRRYENFEIFLNISRSHSSLILEWSYNRQLFTAATIKRMMTEFECLLQSIAEHPEQRIAELNILPKAQLDQLNTWNETTHDFGNGTTFLELFSRAVKKYSENIAVKFNDRYLTFGETEKQSNQFAHALIEAGLKEGDKIGVALDRSEHLIIALIGIMKTGATYLPFEVNHPPARVSGILEEVNADFLLTATNYHGRYQHNGQTIYIEQLLNRSAHLSANKPALEVNGDDLIYILHTSGSTGTPKGVQISHKNVANFLKSMELCPGISDKDRVLAITPVSFDMAVLLYLPLVSGGELVLADMDTSKDGRLLHELLIKEQISWMIATPSTWEMIISAGWNTPLDLLAISAGEALTPRLAKLLLERCTSLWNGYGPTETTVMILMKQIESHHQPITLGKPLANTEIYILDRYGNRVPIGHHGEIHIAGANVGMGYYDRADLTHSAFIANPFSAEEGKRMYRSGDLGRFTENGDIEYLGRIDNQVKIRGHRIELGEIEYTLAAQHGIKDAVVLAVDDHKGDKTLVAYVVQDAEDATGWKDRWEDLYELGIKSEEDVPLEQQNLDMAIISQYYTSGEIEEQGAEWTNEGLKRIRALNPKKIVELGTGGGHLLFALGSDVAEYIATDYSEVAITKLKEKLALHPEKWQHVHAYTAMADDFTGIKSEAYDLVFMHGVAQYFPSLQYLQKVIKNATSALKDGGCLYIGDMQTLGAISMHFYLDQLGITNDQTTLAEFKEITKLRIQKEEELSVDPEFFYNLPAIIPEITSVDVQIRGGNYLNEGTKCHYDIWLYVGDTAPKAATPDIDLEWGTSSDSAWLRQQLNGHPGRIVRISQIPNSRLSRDFALLQLINLSENHTQIRTLKERMLAIPSSGFNPSDLWNIGEQMGYATHVRWSSDGSDGCVEAVFIPEGLGVLPGKPEVSETKSVMIPTREVKEEVQILSLPEHQIKRWKDALRSSLPDYMVPMFYIALSRFPLSTNGKIDRALLPQPTLFSRDTAAEDYRAPSTETERLLHKIWTEFLAVDNISVNSNFFELGGHSLIAVKVMLMIERELAKRLPITSLFEHSTIEKLAHLIDAEKEGHDQGIGQQPVDASATCAHPVVYVIPTIEPQREIWLACEMGGDEANNGYTITFTQELSGPLQPDALHKAAQQLVNRHEALRANFSDDGNELIIKSYADVDWTLQDISGMSGNEKSTFIEKQAEKEASRIFDLRNDALFSVSLYRLEDERHYLFLTTHHIIFDGWSYNAAMTELGALYSAFVTNTTPEVPPAPEFSTYAVKEHEYYQSSAHEAAVKYWLSRLQGELVPLQLPTDNLRPQKRTYGSKRASFPLPAKALQVLKQISIKENCSVSMVLRSILDVFLYRMTGQADIITGMPVAGQLATNQDNLIGHCVNMLPVRSHIDGNTPFSNYLRLRKTQLLDDFSNQRVTFGTLLQSLNIPRDKSRPALISVVMNTGHWLDNGTTLFHGLRNELKDSPKFFENFELVLDIIEYADSMRVRWDYNSTLFNAETIEAFHERFEYIITQLSANEDTKIDRISLLLPSERDSNTAFPRDVNDDCLAKLLKDAVDRHANKPAILSANEKVTYKELDLRSNRFANALAKNGVGSGDTVGIAMNRSIDTITAVMGVIKTGAAYLPLDLRHPQERIDQIVSGASLKFVITEEHSPFAFPTVNTRLTVGSLLNQTYAIDTSPPDIPLKTDRIIYILYTSGSTGVPKGVCMGHRALVNLLKWQMEASAANADFNTLQFSPLSFDVSFQEIFSTLVTGGTLSLISDEARVDPSQLLQHIQKNRVNRLFLPFVALQSLADYAMTFNEIPSQLKEVITAGEQLIITPKIASFFKSTGATLFNQYGPTETHVVTQFRLPDAPDNWPALPPIGESISNTRIFILNEQLVEEPVGVVGELCVAGAALADGYLNAPSETAARFKLFRPSASDPGVRIYKTGDLARRMPDGKIEFIGRKDSQVKFRGFRIELGEIEHALIKQPEIREAVVMLRENTDNKQLTAYLVLQPGSVFERQQTIAQLKAELPDYMVPTAWAIVPAVPLTKSGKVDRKALEASVQPVETPSADDNAVVHSETQKKLVTLWSNCLGVENIGIRDDFFELGGHSLIAVKLMSQIHQNFGIKLPLGSLFENSTIEQQAKLIDEKQDPMKWDCVIPLRKEGRKPPLYIIHGALLDVLYVGNLLRHLDPDQPLYGIQGMGLSGKSKPHRTVEKIAGYYVKEILKYTPDGPLAIAGYSSGGIIAFEIAKQLRARGIQVSFFGLLDSYVNHAQFSGLREWLRHDRHLSSHFLKGVKFKNRIKLTFAAIMEMVATVYLSRISYRLYRVMNPSRNKLTKLQLLHKHAVRRYKLAPYDLDAYLFKSPFVEAFRYYPHYNTNGWGPIFGKNLKIVPIEETHSNMFYPDKVFDLGSKLQAALNETWEHYRRESEHTKTESVAYELS</sequence>
<dbReference type="Gene3D" id="3.30.559.30">
    <property type="entry name" value="Nonribosomal peptide synthetase, condensation domain"/>
    <property type="match status" value="2"/>
</dbReference>
<dbReference type="InterPro" id="IPR023213">
    <property type="entry name" value="CAT-like_dom_sf"/>
</dbReference>
<dbReference type="InterPro" id="IPR010071">
    <property type="entry name" value="AA_adenyl_dom"/>
</dbReference>
<dbReference type="InterPro" id="IPR042099">
    <property type="entry name" value="ANL_N_sf"/>
</dbReference>
<comment type="caution">
    <text evidence="5">The sequence shown here is derived from an EMBL/GenBank/DDBJ whole genome shotgun (WGS) entry which is preliminary data.</text>
</comment>
<dbReference type="Gene3D" id="3.30.559.10">
    <property type="entry name" value="Chloramphenicol acetyltransferase-like domain"/>
    <property type="match status" value="2"/>
</dbReference>
<dbReference type="Pfam" id="PF13193">
    <property type="entry name" value="AMP-binding_C"/>
    <property type="match status" value="1"/>
</dbReference>
<dbReference type="Gene3D" id="2.30.38.10">
    <property type="entry name" value="Luciferase, Domain 3"/>
    <property type="match status" value="1"/>
</dbReference>
<evidence type="ECO:0000259" key="4">
    <source>
        <dbReference type="PROSITE" id="PS50075"/>
    </source>
</evidence>
<keyword evidence="6" id="KW-1185">Reference proteome</keyword>
<dbReference type="SUPFAM" id="SSF56801">
    <property type="entry name" value="Acetyl-CoA synthetase-like"/>
    <property type="match status" value="2"/>
</dbReference>
<dbReference type="SUPFAM" id="SSF52777">
    <property type="entry name" value="CoA-dependent acyltransferases"/>
    <property type="match status" value="4"/>
</dbReference>
<evidence type="ECO:0000313" key="6">
    <source>
        <dbReference type="Proteomes" id="UP001595526"/>
    </source>
</evidence>
<dbReference type="EMBL" id="JBHRTA010000004">
    <property type="protein sequence ID" value="MFC3196160.1"/>
    <property type="molecule type" value="Genomic_DNA"/>
</dbReference>
<dbReference type="PROSITE" id="PS00455">
    <property type="entry name" value="AMP_BINDING"/>
    <property type="match status" value="2"/>
</dbReference>
<evidence type="ECO:0000313" key="5">
    <source>
        <dbReference type="EMBL" id="MFC3196160.1"/>
    </source>
</evidence>
<proteinExistence type="predicted"/>
<dbReference type="InterPro" id="IPR020845">
    <property type="entry name" value="AMP-binding_CS"/>
</dbReference>
<dbReference type="PANTHER" id="PTHR45527">
    <property type="entry name" value="NONRIBOSOMAL PEPTIDE SYNTHETASE"/>
    <property type="match status" value="1"/>
</dbReference>
<dbReference type="Pfam" id="PF00550">
    <property type="entry name" value="PP-binding"/>
    <property type="match status" value="2"/>
</dbReference>
<dbReference type="InterPro" id="IPR013217">
    <property type="entry name" value="Methyltransf_12"/>
</dbReference>